<sequence length="78" mass="8875">MTLVTMAEAARMRKVPNQLLPLAFSTESLPAPPQQLDSNRTKPKTYRDRLALKTVQRGDTLQVYKTRILAINTRCSFL</sequence>
<gene>
    <name evidence="1" type="ORF">chiPu_0008140</name>
</gene>
<dbReference type="AlphaFoldDB" id="A0A401SH27"/>
<dbReference type="Proteomes" id="UP000287033">
    <property type="component" value="Unassembled WGS sequence"/>
</dbReference>
<dbReference type="EMBL" id="BEZZ01000263">
    <property type="protein sequence ID" value="GCC29698.1"/>
    <property type="molecule type" value="Genomic_DNA"/>
</dbReference>
<accession>A0A401SH27</accession>
<reference evidence="1 2" key="1">
    <citation type="journal article" date="2018" name="Nat. Ecol. Evol.">
        <title>Shark genomes provide insights into elasmobranch evolution and the origin of vertebrates.</title>
        <authorList>
            <person name="Hara Y"/>
            <person name="Yamaguchi K"/>
            <person name="Onimaru K"/>
            <person name="Kadota M"/>
            <person name="Koyanagi M"/>
            <person name="Keeley SD"/>
            <person name="Tatsumi K"/>
            <person name="Tanaka K"/>
            <person name="Motone F"/>
            <person name="Kageyama Y"/>
            <person name="Nozu R"/>
            <person name="Adachi N"/>
            <person name="Nishimura O"/>
            <person name="Nakagawa R"/>
            <person name="Tanegashima C"/>
            <person name="Kiyatake I"/>
            <person name="Matsumoto R"/>
            <person name="Murakumo K"/>
            <person name="Nishida K"/>
            <person name="Terakita A"/>
            <person name="Kuratani S"/>
            <person name="Sato K"/>
            <person name="Hyodo S Kuraku.S."/>
        </authorList>
    </citation>
    <scope>NUCLEOTIDE SEQUENCE [LARGE SCALE GENOMIC DNA]</scope>
</reference>
<organism evidence="1 2">
    <name type="scientific">Chiloscyllium punctatum</name>
    <name type="common">Brownbanded bambooshark</name>
    <name type="synonym">Hemiscyllium punctatum</name>
    <dbReference type="NCBI Taxonomy" id="137246"/>
    <lineage>
        <taxon>Eukaryota</taxon>
        <taxon>Metazoa</taxon>
        <taxon>Chordata</taxon>
        <taxon>Craniata</taxon>
        <taxon>Vertebrata</taxon>
        <taxon>Chondrichthyes</taxon>
        <taxon>Elasmobranchii</taxon>
        <taxon>Galeomorphii</taxon>
        <taxon>Galeoidea</taxon>
        <taxon>Orectolobiformes</taxon>
        <taxon>Hemiscylliidae</taxon>
        <taxon>Chiloscyllium</taxon>
    </lineage>
</organism>
<comment type="caution">
    <text evidence="1">The sequence shown here is derived from an EMBL/GenBank/DDBJ whole genome shotgun (WGS) entry which is preliminary data.</text>
</comment>
<evidence type="ECO:0000313" key="2">
    <source>
        <dbReference type="Proteomes" id="UP000287033"/>
    </source>
</evidence>
<keyword evidence="2" id="KW-1185">Reference proteome</keyword>
<name>A0A401SH27_CHIPU</name>
<protein>
    <submittedName>
        <fullName evidence="1">Uncharacterized protein</fullName>
    </submittedName>
</protein>
<evidence type="ECO:0000313" key="1">
    <source>
        <dbReference type="EMBL" id="GCC29698.1"/>
    </source>
</evidence>
<proteinExistence type="predicted"/>